<feature type="chain" id="PRO_5021331942" evidence="2">
    <location>
        <begin position="34"/>
        <end position="173"/>
    </location>
</feature>
<feature type="signal peptide" evidence="2">
    <location>
        <begin position="1"/>
        <end position="33"/>
    </location>
</feature>
<dbReference type="EMBL" id="SRLO01000041">
    <property type="protein sequence ID" value="TNN82182.1"/>
    <property type="molecule type" value="Genomic_DNA"/>
</dbReference>
<accession>A0A4Z2IY02</accession>
<evidence type="ECO:0000313" key="3">
    <source>
        <dbReference type="EMBL" id="TNN82182.1"/>
    </source>
</evidence>
<reference evidence="3 4" key="1">
    <citation type="submission" date="2019-03" db="EMBL/GenBank/DDBJ databases">
        <title>First draft genome of Liparis tanakae, snailfish: a comprehensive survey of snailfish specific genes.</title>
        <authorList>
            <person name="Kim W."/>
            <person name="Song I."/>
            <person name="Jeong J.-H."/>
            <person name="Kim D."/>
            <person name="Kim S."/>
            <person name="Ryu S."/>
            <person name="Song J.Y."/>
            <person name="Lee S.K."/>
        </authorList>
    </citation>
    <scope>NUCLEOTIDE SEQUENCE [LARGE SCALE GENOMIC DNA]</scope>
    <source>
        <tissue evidence="3">Muscle</tissue>
    </source>
</reference>
<dbReference type="Proteomes" id="UP000314294">
    <property type="component" value="Unassembled WGS sequence"/>
</dbReference>
<proteinExistence type="predicted"/>
<keyword evidence="2" id="KW-0732">Signal</keyword>
<evidence type="ECO:0000256" key="2">
    <source>
        <dbReference type="SAM" id="SignalP"/>
    </source>
</evidence>
<protein>
    <submittedName>
        <fullName evidence="3">Uncharacterized protein</fullName>
    </submittedName>
</protein>
<sequence>MELEGRGGAHGVTLPMQLHLFYLSVLRLQGTAAQEVNAVREAQLPALCVSFEVHHKRFKEISYIADGYSKHGVVGPVEPDGPSLIVPVAEGVQHHCPRVIGPRCARHEGQLPEAHDPHGRVHGKPWRTEGSTEGKMWHKMEERKGLGRQTEEDYFHYKPSPVQTQTPHAYEPK</sequence>
<evidence type="ECO:0000256" key="1">
    <source>
        <dbReference type="SAM" id="MobiDB-lite"/>
    </source>
</evidence>
<feature type="region of interest" description="Disordered" evidence="1">
    <location>
        <begin position="111"/>
        <end position="173"/>
    </location>
</feature>
<name>A0A4Z2IY02_9TELE</name>
<dbReference type="AlphaFoldDB" id="A0A4Z2IY02"/>
<keyword evidence="4" id="KW-1185">Reference proteome</keyword>
<evidence type="ECO:0000313" key="4">
    <source>
        <dbReference type="Proteomes" id="UP000314294"/>
    </source>
</evidence>
<organism evidence="3 4">
    <name type="scientific">Liparis tanakae</name>
    <name type="common">Tanaka's snailfish</name>
    <dbReference type="NCBI Taxonomy" id="230148"/>
    <lineage>
        <taxon>Eukaryota</taxon>
        <taxon>Metazoa</taxon>
        <taxon>Chordata</taxon>
        <taxon>Craniata</taxon>
        <taxon>Vertebrata</taxon>
        <taxon>Euteleostomi</taxon>
        <taxon>Actinopterygii</taxon>
        <taxon>Neopterygii</taxon>
        <taxon>Teleostei</taxon>
        <taxon>Neoteleostei</taxon>
        <taxon>Acanthomorphata</taxon>
        <taxon>Eupercaria</taxon>
        <taxon>Perciformes</taxon>
        <taxon>Cottioidei</taxon>
        <taxon>Cottales</taxon>
        <taxon>Liparidae</taxon>
        <taxon>Liparis</taxon>
    </lineage>
</organism>
<gene>
    <name evidence="3" type="ORF">EYF80_007550</name>
</gene>
<comment type="caution">
    <text evidence="3">The sequence shown here is derived from an EMBL/GenBank/DDBJ whole genome shotgun (WGS) entry which is preliminary data.</text>
</comment>
<feature type="compositionally biased region" description="Basic and acidic residues" evidence="1">
    <location>
        <begin position="126"/>
        <end position="156"/>
    </location>
</feature>